<comment type="similarity">
    <text evidence="1">Belongs to the bacterial sugar transferase family.</text>
</comment>
<reference evidence="4 5" key="2">
    <citation type="submission" date="2018-06" db="EMBL/GenBank/DDBJ databases">
        <title>Metagenomic assembly of (sub)arctic Cyanobacteria and their associated microbiome from non-axenic cultures.</title>
        <authorList>
            <person name="Baurain D."/>
        </authorList>
    </citation>
    <scope>NUCLEOTIDE SEQUENCE [LARGE SCALE GENOMIC DNA]</scope>
    <source>
        <strain evidence="4">ULC027bin1</strain>
    </source>
</reference>
<feature type="domain" description="Bacterial sugar transferase" evidence="3">
    <location>
        <begin position="52"/>
        <end position="238"/>
    </location>
</feature>
<dbReference type="Proteomes" id="UP000249794">
    <property type="component" value="Unassembled WGS sequence"/>
</dbReference>
<feature type="transmembrane region" description="Helical" evidence="2">
    <location>
        <begin position="57"/>
        <end position="80"/>
    </location>
</feature>
<evidence type="ECO:0000313" key="4">
    <source>
        <dbReference type="EMBL" id="PZO51392.1"/>
    </source>
</evidence>
<keyword evidence="2" id="KW-0812">Transmembrane</keyword>
<dbReference type="InterPro" id="IPR003362">
    <property type="entry name" value="Bact_transf"/>
</dbReference>
<gene>
    <name evidence="4" type="ORF">DCF15_14985</name>
</gene>
<evidence type="ECO:0000259" key="3">
    <source>
        <dbReference type="Pfam" id="PF02397"/>
    </source>
</evidence>
<dbReference type="Pfam" id="PF02397">
    <property type="entry name" value="Bac_transf"/>
    <property type="match status" value="1"/>
</dbReference>
<dbReference type="PANTHER" id="PTHR30576">
    <property type="entry name" value="COLANIC BIOSYNTHESIS UDP-GLUCOSE LIPID CARRIER TRANSFERASE"/>
    <property type="match status" value="1"/>
</dbReference>
<dbReference type="AlphaFoldDB" id="A0A2W4X499"/>
<organism evidence="4 5">
    <name type="scientific">Phormidesmis priestleyi</name>
    <dbReference type="NCBI Taxonomy" id="268141"/>
    <lineage>
        <taxon>Bacteria</taxon>
        <taxon>Bacillati</taxon>
        <taxon>Cyanobacteriota</taxon>
        <taxon>Cyanophyceae</taxon>
        <taxon>Leptolyngbyales</taxon>
        <taxon>Leptolyngbyaceae</taxon>
        <taxon>Phormidesmis</taxon>
    </lineage>
</organism>
<name>A0A2W4X499_9CYAN</name>
<dbReference type="EMBL" id="QBMP01000171">
    <property type="protein sequence ID" value="PZO51392.1"/>
    <property type="molecule type" value="Genomic_DNA"/>
</dbReference>
<proteinExistence type="inferred from homology"/>
<keyword evidence="4" id="KW-0808">Transferase</keyword>
<accession>A0A2W4X499</accession>
<protein>
    <submittedName>
        <fullName evidence="4">UDP-phosphate galactose phosphotransferase</fullName>
    </submittedName>
</protein>
<evidence type="ECO:0000256" key="1">
    <source>
        <dbReference type="ARBA" id="ARBA00006464"/>
    </source>
</evidence>
<reference evidence="5" key="1">
    <citation type="submission" date="2018-04" db="EMBL/GenBank/DDBJ databases">
        <authorList>
            <person name="Cornet L."/>
        </authorList>
    </citation>
    <scope>NUCLEOTIDE SEQUENCE [LARGE SCALE GENOMIC DNA]</scope>
</reference>
<dbReference type="PANTHER" id="PTHR30576:SF10">
    <property type="entry name" value="SLL5057 PROTEIN"/>
    <property type="match status" value="1"/>
</dbReference>
<evidence type="ECO:0000313" key="5">
    <source>
        <dbReference type="Proteomes" id="UP000249794"/>
    </source>
</evidence>
<keyword evidence="2" id="KW-0472">Membrane</keyword>
<dbReference type="GO" id="GO:0016780">
    <property type="term" value="F:phosphotransferase activity, for other substituted phosphate groups"/>
    <property type="evidence" value="ECO:0007669"/>
    <property type="project" value="TreeGrafter"/>
</dbReference>
<keyword evidence="2" id="KW-1133">Transmembrane helix</keyword>
<comment type="caution">
    <text evidence="4">The sequence shown here is derived from an EMBL/GenBank/DDBJ whole genome shotgun (WGS) entry which is preliminary data.</text>
</comment>
<sequence length="244" mass="27363">MVSTYFFKARQSTTSSRPVLSRVPLFAAASVETAPQQLAWPIALPAATSLLKRCMDIVGALVGLLMVAVAIVPIAIAIQLDSPGSILFSQTRYGYRGQPFRMWKFRSMIADADAQKHSVKNEAKGLIFKNEADPRVTRVGRFLRRTSLDELPQFWNVLTGSMSLVGTRPPVLNEVTQYQPHHWQRLAIKPGMTGYWQTSGRSCIKDFEEIMDMDMAYQAQWSLWLDFKIIFKTVAVVLSSKGAC</sequence>
<evidence type="ECO:0000256" key="2">
    <source>
        <dbReference type="SAM" id="Phobius"/>
    </source>
</evidence>